<dbReference type="AlphaFoldDB" id="A0A845M8C9"/>
<organism evidence="4 5">
    <name type="scientific">Maritimibacter harenae</name>
    <dbReference type="NCBI Taxonomy" id="2606218"/>
    <lineage>
        <taxon>Bacteria</taxon>
        <taxon>Pseudomonadati</taxon>
        <taxon>Pseudomonadota</taxon>
        <taxon>Alphaproteobacteria</taxon>
        <taxon>Rhodobacterales</taxon>
        <taxon>Roseobacteraceae</taxon>
        <taxon>Maritimibacter</taxon>
    </lineage>
</organism>
<dbReference type="SUPFAM" id="SSF51735">
    <property type="entry name" value="NAD(P)-binding Rossmann-fold domains"/>
    <property type="match status" value="1"/>
</dbReference>
<dbReference type="Pfam" id="PF13478">
    <property type="entry name" value="XdhC_C"/>
    <property type="match status" value="1"/>
</dbReference>
<dbReference type="Pfam" id="PF02625">
    <property type="entry name" value="XdhC_CoxI"/>
    <property type="match status" value="1"/>
</dbReference>
<dbReference type="InterPro" id="IPR027051">
    <property type="entry name" value="XdhC_Rossmann_dom"/>
</dbReference>
<evidence type="ECO:0000256" key="1">
    <source>
        <dbReference type="SAM" id="MobiDB-lite"/>
    </source>
</evidence>
<evidence type="ECO:0000313" key="5">
    <source>
        <dbReference type="Proteomes" id="UP000467322"/>
    </source>
</evidence>
<dbReference type="PANTHER" id="PTHR30388">
    <property type="entry name" value="ALDEHYDE OXIDOREDUCTASE MOLYBDENUM COFACTOR ASSEMBLY PROTEIN"/>
    <property type="match status" value="1"/>
</dbReference>
<dbReference type="InterPro" id="IPR014308">
    <property type="entry name" value="Xanthine_DH_XdhC"/>
</dbReference>
<dbReference type="Gene3D" id="3.40.50.720">
    <property type="entry name" value="NAD(P)-binding Rossmann-like Domain"/>
    <property type="match status" value="1"/>
</dbReference>
<evidence type="ECO:0000313" key="4">
    <source>
        <dbReference type="EMBL" id="MZR12531.1"/>
    </source>
</evidence>
<proteinExistence type="predicted"/>
<dbReference type="PANTHER" id="PTHR30388:SF6">
    <property type="entry name" value="XANTHINE DEHYDROGENASE SUBUNIT A-RELATED"/>
    <property type="match status" value="1"/>
</dbReference>
<sequence length="324" mass="33739">MSFERDHLAGLVAAHGPVIRVVVAEVAGSAPREVGASVTVWAEGQDGTIGGGTLEYDAVATARAMLADGRDRATRAIALGPDMGQCCGGRVRLLWERFEAGTLPEDPVFCRPVADAAPSLKVQKIEARARAQGTAPAPALVDGWLVEPITTPPAPVWIWGAGHVGRALVGSLLPLPGLALTWVDTGPERFPETIPDGVTALPAPDIAAATRLAPPGAHHIVMTYSHAFDQAICDGLLARGFSSAGLIGSATKWARFRKRLQQMGHAPAEIDRIRCPIGDKGLGKHPAAIALGVAADIVRDVARAGESAAAGDEGDRDERRLSGD</sequence>
<reference evidence="4 5" key="1">
    <citation type="submission" date="2019-12" db="EMBL/GenBank/DDBJ databases">
        <title>Maritimibacter sp. nov. sp. isolated from sea sand.</title>
        <authorList>
            <person name="Kim J."/>
            <person name="Jeong S.E."/>
            <person name="Jung H.S."/>
            <person name="Jeon C.O."/>
        </authorList>
    </citation>
    <scope>NUCLEOTIDE SEQUENCE [LARGE SCALE GENOMIC DNA]</scope>
    <source>
        <strain evidence="4 5">DP07</strain>
    </source>
</reference>
<gene>
    <name evidence="4" type="primary">xdhC</name>
    <name evidence="4" type="ORF">GQE99_05805</name>
</gene>
<feature type="domain" description="XdhC Rossmann" evidence="3">
    <location>
        <begin position="156"/>
        <end position="297"/>
    </location>
</feature>
<name>A0A845M8C9_9RHOB</name>
<accession>A0A845M8C9</accession>
<comment type="caution">
    <text evidence="4">The sequence shown here is derived from an EMBL/GenBank/DDBJ whole genome shotgun (WGS) entry which is preliminary data.</text>
</comment>
<dbReference type="EMBL" id="WTUX01000010">
    <property type="protein sequence ID" value="MZR12531.1"/>
    <property type="molecule type" value="Genomic_DNA"/>
</dbReference>
<feature type="region of interest" description="Disordered" evidence="1">
    <location>
        <begin position="305"/>
        <end position="324"/>
    </location>
</feature>
<dbReference type="InterPro" id="IPR003777">
    <property type="entry name" value="XdhC_CoxI"/>
</dbReference>
<dbReference type="InterPro" id="IPR052698">
    <property type="entry name" value="MoCofactor_Util/Proc"/>
</dbReference>
<protein>
    <submittedName>
        <fullName evidence="4">Xanthine dehydrogenase accessory protein XdhC</fullName>
    </submittedName>
</protein>
<evidence type="ECO:0000259" key="3">
    <source>
        <dbReference type="Pfam" id="PF13478"/>
    </source>
</evidence>
<dbReference type="NCBIfam" id="TIGR02964">
    <property type="entry name" value="xanthine_xdhC"/>
    <property type="match status" value="1"/>
</dbReference>
<dbReference type="RefSeq" id="WP_161350646.1">
    <property type="nucleotide sequence ID" value="NZ_WTUX01000010.1"/>
</dbReference>
<feature type="domain" description="XdhC- CoxI" evidence="2">
    <location>
        <begin position="12"/>
        <end position="72"/>
    </location>
</feature>
<dbReference type="Proteomes" id="UP000467322">
    <property type="component" value="Unassembled WGS sequence"/>
</dbReference>
<dbReference type="InterPro" id="IPR036291">
    <property type="entry name" value="NAD(P)-bd_dom_sf"/>
</dbReference>
<evidence type="ECO:0000259" key="2">
    <source>
        <dbReference type="Pfam" id="PF02625"/>
    </source>
</evidence>
<keyword evidence="5" id="KW-1185">Reference proteome</keyword>